<dbReference type="CDD" id="cd06259">
    <property type="entry name" value="YdcF-like"/>
    <property type="match status" value="1"/>
</dbReference>
<comment type="caution">
    <text evidence="3">The sequence shown here is derived from an EMBL/GenBank/DDBJ whole genome shotgun (WGS) entry which is preliminary data.</text>
</comment>
<proteinExistence type="predicted"/>
<evidence type="ECO:0000313" key="4">
    <source>
        <dbReference type="Proteomes" id="UP000634134"/>
    </source>
</evidence>
<dbReference type="Pfam" id="PF02698">
    <property type="entry name" value="DUF218"/>
    <property type="match status" value="1"/>
</dbReference>
<dbReference type="InterPro" id="IPR051599">
    <property type="entry name" value="Cell_Envelope_Assoc"/>
</dbReference>
<evidence type="ECO:0000313" key="3">
    <source>
        <dbReference type="EMBL" id="MBE9460301.1"/>
    </source>
</evidence>
<reference evidence="4" key="1">
    <citation type="submission" date="2023-07" db="EMBL/GenBank/DDBJ databases">
        <title>Dyadobacter sp. nov 'subterranea' isolated from contaminted grondwater.</title>
        <authorList>
            <person name="Szabo I."/>
            <person name="Al-Omari J."/>
            <person name="Szerdahelyi S.G."/>
            <person name="Rado J."/>
        </authorList>
    </citation>
    <scope>NUCLEOTIDE SEQUENCE [LARGE SCALE GENOMIC DNA]</scope>
    <source>
        <strain evidence="4">UP-52</strain>
    </source>
</reference>
<dbReference type="Gene3D" id="3.40.50.620">
    <property type="entry name" value="HUPs"/>
    <property type="match status" value="1"/>
</dbReference>
<keyword evidence="1" id="KW-0812">Transmembrane</keyword>
<feature type="transmembrane region" description="Helical" evidence="1">
    <location>
        <begin position="37"/>
        <end position="55"/>
    </location>
</feature>
<keyword evidence="1" id="KW-0472">Membrane</keyword>
<dbReference type="RefSeq" id="WP_194118646.1">
    <property type="nucleotide sequence ID" value="NZ_JACYGY010000001.1"/>
</dbReference>
<dbReference type="EMBL" id="JACYGY010000001">
    <property type="protein sequence ID" value="MBE9460301.1"/>
    <property type="molecule type" value="Genomic_DNA"/>
</dbReference>
<evidence type="ECO:0000256" key="1">
    <source>
        <dbReference type="SAM" id="Phobius"/>
    </source>
</evidence>
<keyword evidence="4" id="KW-1185">Reference proteome</keyword>
<dbReference type="InterPro" id="IPR014729">
    <property type="entry name" value="Rossmann-like_a/b/a_fold"/>
</dbReference>
<evidence type="ECO:0000259" key="2">
    <source>
        <dbReference type="Pfam" id="PF02698"/>
    </source>
</evidence>
<feature type="transmembrane region" description="Helical" evidence="1">
    <location>
        <begin position="12"/>
        <end position="28"/>
    </location>
</feature>
<accession>A0ABR9W4B8</accession>
<keyword evidence="1" id="KW-1133">Transmembrane helix</keyword>
<name>A0ABR9W4B8_9BACT</name>
<protein>
    <submittedName>
        <fullName evidence="3">YdcF family protein</fullName>
    </submittedName>
</protein>
<dbReference type="Proteomes" id="UP000634134">
    <property type="component" value="Unassembled WGS sequence"/>
</dbReference>
<gene>
    <name evidence="3" type="ORF">IEE83_00260</name>
</gene>
<dbReference type="PANTHER" id="PTHR30336:SF4">
    <property type="entry name" value="ENVELOPE BIOGENESIS FACTOR ELYC"/>
    <property type="match status" value="1"/>
</dbReference>
<dbReference type="InterPro" id="IPR003848">
    <property type="entry name" value="DUF218"/>
</dbReference>
<sequence>MFYFLSKTIDFLLMPFSISLILILYALMTKNARRKRIAVISSFAILYLISNSFLINKAFNWWEYKPFNISKVNKTYDVGILLTGGMISTPDLTIDHPNFGPHADRFLQAYLLYKNGKIKKILITGASPKDLVDAGKSEVQQVSSLLIQWGVKPEDILLEPKAKNTRENAVFTEEILRKKFPGKNYVLITSSFHLRRALACFKKVGVSTDVFPADFYGGAGSSKIKDMIIPDPEVVGYSQPLFREWVGIIIYKIMGYC</sequence>
<organism evidence="3 4">
    <name type="scientific">Dyadobacter subterraneus</name>
    <dbReference type="NCBI Taxonomy" id="2773304"/>
    <lineage>
        <taxon>Bacteria</taxon>
        <taxon>Pseudomonadati</taxon>
        <taxon>Bacteroidota</taxon>
        <taxon>Cytophagia</taxon>
        <taxon>Cytophagales</taxon>
        <taxon>Spirosomataceae</taxon>
        <taxon>Dyadobacter</taxon>
    </lineage>
</organism>
<dbReference type="PANTHER" id="PTHR30336">
    <property type="entry name" value="INNER MEMBRANE PROTEIN, PROBABLE PERMEASE"/>
    <property type="match status" value="1"/>
</dbReference>
<feature type="domain" description="DUF218" evidence="2">
    <location>
        <begin position="101"/>
        <end position="247"/>
    </location>
</feature>